<evidence type="ECO:0000313" key="6">
    <source>
        <dbReference type="EMBL" id="SAM03188.1"/>
    </source>
</evidence>
<dbReference type="SUPFAM" id="SSF52317">
    <property type="entry name" value="Class I glutamine amidotransferase-like"/>
    <property type="match status" value="1"/>
</dbReference>
<proteinExistence type="predicted"/>
<dbReference type="STRING" id="4829.A0A168PYF6"/>
<dbReference type="OrthoDB" id="543156at2759"/>
<dbReference type="Gene3D" id="3.40.50.880">
    <property type="match status" value="1"/>
</dbReference>
<organism evidence="6">
    <name type="scientific">Absidia glauca</name>
    <name type="common">Pin mould</name>
    <dbReference type="NCBI Taxonomy" id="4829"/>
    <lineage>
        <taxon>Eukaryota</taxon>
        <taxon>Fungi</taxon>
        <taxon>Fungi incertae sedis</taxon>
        <taxon>Mucoromycota</taxon>
        <taxon>Mucoromycotina</taxon>
        <taxon>Mucoromycetes</taxon>
        <taxon>Mucorales</taxon>
        <taxon>Cunninghamellaceae</taxon>
        <taxon>Absidia</taxon>
    </lineage>
</organism>
<gene>
    <name evidence="6" type="primary">ABSGL_09006.1 scaffold 10666</name>
</gene>
<evidence type="ECO:0000256" key="2">
    <source>
        <dbReference type="ARBA" id="ARBA00013134"/>
    </source>
</evidence>
<dbReference type="OMA" id="KATCYPG"/>
<evidence type="ECO:0000256" key="4">
    <source>
        <dbReference type="ARBA" id="ARBA00048082"/>
    </source>
</evidence>
<dbReference type="Proteomes" id="UP000078561">
    <property type="component" value="Unassembled WGS sequence"/>
</dbReference>
<dbReference type="FunFam" id="3.40.50.880:FF:000022">
    <property type="entry name" value="protein deglycase DJ-1"/>
    <property type="match status" value="1"/>
</dbReference>
<dbReference type="EC" id="4.2.1.130" evidence="2"/>
<keyword evidence="3" id="KW-0963">Cytoplasm</keyword>
<evidence type="ECO:0000313" key="7">
    <source>
        <dbReference type="Proteomes" id="UP000078561"/>
    </source>
</evidence>
<protein>
    <recommendedName>
        <fullName evidence="2">D-lactate dehydratase</fullName>
        <ecNumber evidence="2">4.2.1.130</ecNumber>
    </recommendedName>
</protein>
<dbReference type="InterPro" id="IPR029062">
    <property type="entry name" value="Class_I_gatase-like"/>
</dbReference>
<accession>A0A168PYF6</accession>
<dbReference type="NCBIfam" id="TIGR01383">
    <property type="entry name" value="not_thiJ"/>
    <property type="match status" value="1"/>
</dbReference>
<dbReference type="InterPro" id="IPR002818">
    <property type="entry name" value="DJ-1/PfpI"/>
</dbReference>
<feature type="domain" description="DJ-1/PfpI" evidence="5">
    <location>
        <begin position="3"/>
        <end position="169"/>
    </location>
</feature>
<dbReference type="GO" id="GO:0006979">
    <property type="term" value="P:response to oxidative stress"/>
    <property type="evidence" value="ECO:0007669"/>
    <property type="project" value="TreeGrafter"/>
</dbReference>
<dbReference type="InterPro" id="IPR006287">
    <property type="entry name" value="DJ-1"/>
</dbReference>
<dbReference type="GO" id="GO:1903189">
    <property type="term" value="P:glyoxal metabolic process"/>
    <property type="evidence" value="ECO:0007669"/>
    <property type="project" value="TreeGrafter"/>
</dbReference>
<dbReference type="GO" id="GO:0010646">
    <property type="term" value="P:regulation of cell communication"/>
    <property type="evidence" value="ECO:0007669"/>
    <property type="project" value="UniProtKB-ARBA"/>
</dbReference>
<evidence type="ECO:0000256" key="1">
    <source>
        <dbReference type="ARBA" id="ARBA00004496"/>
    </source>
</evidence>
<sequence>MVSALVFLANGSEEMELTIVVDVLRRANIEVTVAGVDLTTDHALCSRGMKIVPDILFENVQENEWSKYDVAIVPGGLKGAQTCRDHPRVQKLLTQLDEQKKWVAFICAGTIAAKAARIGQGRSATSYPAFKDELADFYNYSDDRVVVDGNLVTSRSPGTTFLFALTLVSKLVGDEMASELSREMLMSANL</sequence>
<dbReference type="PANTHER" id="PTHR48094:SF12">
    <property type="entry name" value="PARKINSON DISEASE PROTEIN 7 HOMOLOG"/>
    <property type="match status" value="1"/>
</dbReference>
<dbReference type="CDD" id="cd03135">
    <property type="entry name" value="GATase1_DJ-1"/>
    <property type="match status" value="1"/>
</dbReference>
<dbReference type="GO" id="GO:0005634">
    <property type="term" value="C:nucleus"/>
    <property type="evidence" value="ECO:0007669"/>
    <property type="project" value="TreeGrafter"/>
</dbReference>
<dbReference type="FunCoup" id="A0A168PYF6">
    <property type="interactions" value="305"/>
</dbReference>
<reference evidence="6" key="1">
    <citation type="submission" date="2016-04" db="EMBL/GenBank/DDBJ databases">
        <authorList>
            <person name="Evans L.H."/>
            <person name="Alamgir A."/>
            <person name="Owens N."/>
            <person name="Weber N.D."/>
            <person name="Virtaneva K."/>
            <person name="Barbian K."/>
            <person name="Babar A."/>
            <person name="Rosenke K."/>
        </authorList>
    </citation>
    <scope>NUCLEOTIDE SEQUENCE [LARGE SCALE GENOMIC DNA]</scope>
    <source>
        <strain evidence="6">CBS 101.48</strain>
    </source>
</reference>
<comment type="catalytic activity">
    <reaction evidence="4">
        <text>methylglyoxal + H2O = (R)-lactate + H(+)</text>
        <dbReference type="Rhea" id="RHEA:27754"/>
        <dbReference type="ChEBI" id="CHEBI:15377"/>
        <dbReference type="ChEBI" id="CHEBI:15378"/>
        <dbReference type="ChEBI" id="CHEBI:16004"/>
        <dbReference type="ChEBI" id="CHEBI:17158"/>
        <dbReference type="EC" id="4.2.1.130"/>
    </reaction>
</comment>
<keyword evidence="7" id="KW-1185">Reference proteome</keyword>
<evidence type="ECO:0000259" key="5">
    <source>
        <dbReference type="Pfam" id="PF01965"/>
    </source>
</evidence>
<name>A0A168PYF6_ABSGL</name>
<dbReference type="GO" id="GO:0005739">
    <property type="term" value="C:mitochondrion"/>
    <property type="evidence" value="ECO:0007669"/>
    <property type="project" value="TreeGrafter"/>
</dbReference>
<dbReference type="GO" id="GO:0019172">
    <property type="term" value="F:glyoxalase III activity"/>
    <property type="evidence" value="ECO:0007669"/>
    <property type="project" value="UniProtKB-EC"/>
</dbReference>
<dbReference type="AlphaFoldDB" id="A0A168PYF6"/>
<dbReference type="PANTHER" id="PTHR48094">
    <property type="entry name" value="PROTEIN/NUCLEIC ACID DEGLYCASE DJ-1-RELATED"/>
    <property type="match status" value="1"/>
</dbReference>
<dbReference type="EMBL" id="LT554066">
    <property type="protein sequence ID" value="SAM03188.1"/>
    <property type="molecule type" value="Genomic_DNA"/>
</dbReference>
<dbReference type="InParanoid" id="A0A168PYF6"/>
<dbReference type="InterPro" id="IPR050325">
    <property type="entry name" value="Prot/Nucl_acid_deglycase"/>
</dbReference>
<dbReference type="Pfam" id="PF01965">
    <property type="entry name" value="DJ-1_PfpI"/>
    <property type="match status" value="1"/>
</dbReference>
<evidence type="ECO:0000256" key="3">
    <source>
        <dbReference type="ARBA" id="ARBA00022490"/>
    </source>
</evidence>
<dbReference type="GO" id="GO:0023051">
    <property type="term" value="P:regulation of signaling"/>
    <property type="evidence" value="ECO:0007669"/>
    <property type="project" value="UniProtKB-ARBA"/>
</dbReference>
<comment type="subcellular location">
    <subcellularLocation>
        <location evidence="1">Cytoplasm</location>
    </subcellularLocation>
</comment>